<evidence type="ECO:0000256" key="1">
    <source>
        <dbReference type="PROSITE-ProRule" id="PRU00409"/>
    </source>
</evidence>
<protein>
    <submittedName>
        <fullName evidence="3">Acetate--CoA ligase family protein</fullName>
    </submittedName>
</protein>
<dbReference type="RefSeq" id="WP_340346251.1">
    <property type="nucleotide sequence ID" value="NZ_JBBKZT010000017.1"/>
</dbReference>
<evidence type="ECO:0000313" key="3">
    <source>
        <dbReference type="EMBL" id="MEJ8850799.1"/>
    </source>
</evidence>
<dbReference type="SUPFAM" id="SSF52210">
    <property type="entry name" value="Succinyl-CoA synthetase domains"/>
    <property type="match status" value="2"/>
</dbReference>
<name>A0ABU8WTW0_9BURK</name>
<dbReference type="Pfam" id="PF13607">
    <property type="entry name" value="Succ_CoA_lig"/>
    <property type="match status" value="1"/>
</dbReference>
<gene>
    <name evidence="3" type="ORF">WKW82_29450</name>
</gene>
<organism evidence="3 4">
    <name type="scientific">Variovorax rhizosphaerae</name>
    <dbReference type="NCBI Taxonomy" id="1836200"/>
    <lineage>
        <taxon>Bacteria</taxon>
        <taxon>Pseudomonadati</taxon>
        <taxon>Pseudomonadota</taxon>
        <taxon>Betaproteobacteria</taxon>
        <taxon>Burkholderiales</taxon>
        <taxon>Comamonadaceae</taxon>
        <taxon>Variovorax</taxon>
    </lineage>
</organism>
<reference evidence="3 4" key="1">
    <citation type="submission" date="2024-03" db="EMBL/GenBank/DDBJ databases">
        <title>Novel species of the genus Variovorax.</title>
        <authorList>
            <person name="Liu Q."/>
            <person name="Xin Y.-H."/>
        </authorList>
    </citation>
    <scope>NUCLEOTIDE SEQUENCE [LARGE SCALE GENOMIC DNA]</scope>
    <source>
        <strain evidence="3 4">KACC 18900</strain>
    </source>
</reference>
<dbReference type="InterPro" id="IPR032875">
    <property type="entry name" value="Succ_CoA_lig_flav_dom"/>
</dbReference>
<feature type="domain" description="ATP-grasp" evidence="2">
    <location>
        <begin position="486"/>
        <end position="539"/>
    </location>
</feature>
<dbReference type="InterPro" id="IPR013815">
    <property type="entry name" value="ATP_grasp_subdomain_1"/>
</dbReference>
<keyword evidence="1" id="KW-0067">ATP-binding</keyword>
<dbReference type="Gene3D" id="3.40.50.261">
    <property type="entry name" value="Succinyl-CoA synthetase domains"/>
    <property type="match status" value="2"/>
</dbReference>
<dbReference type="InterPro" id="IPR036291">
    <property type="entry name" value="NAD(P)-bd_dom_sf"/>
</dbReference>
<dbReference type="Gene3D" id="3.30.1490.20">
    <property type="entry name" value="ATP-grasp fold, A domain"/>
    <property type="match status" value="1"/>
</dbReference>
<comment type="caution">
    <text evidence="3">The sequence shown here is derived from an EMBL/GenBank/DDBJ whole genome shotgun (WGS) entry which is preliminary data.</text>
</comment>
<dbReference type="Gene3D" id="3.30.470.20">
    <property type="entry name" value="ATP-grasp fold, B domain"/>
    <property type="match status" value="1"/>
</dbReference>
<dbReference type="InterPro" id="IPR003781">
    <property type="entry name" value="CoA-bd"/>
</dbReference>
<dbReference type="Gene3D" id="3.40.50.720">
    <property type="entry name" value="NAD(P)-binding Rossmann-like Domain"/>
    <property type="match status" value="1"/>
</dbReference>
<keyword evidence="1" id="KW-0547">Nucleotide-binding</keyword>
<dbReference type="PROSITE" id="PS50975">
    <property type="entry name" value="ATP_GRASP"/>
    <property type="match status" value="1"/>
</dbReference>
<dbReference type="SUPFAM" id="SSF51735">
    <property type="entry name" value="NAD(P)-binding Rossmann-fold domains"/>
    <property type="match status" value="1"/>
</dbReference>
<proteinExistence type="predicted"/>
<dbReference type="EMBL" id="JBBKZT010000017">
    <property type="protein sequence ID" value="MEJ8850799.1"/>
    <property type="molecule type" value="Genomic_DNA"/>
</dbReference>
<dbReference type="Pfam" id="PF13549">
    <property type="entry name" value="ATP-grasp_5"/>
    <property type="match status" value="1"/>
</dbReference>
<dbReference type="Proteomes" id="UP001385892">
    <property type="component" value="Unassembled WGS sequence"/>
</dbReference>
<dbReference type="InterPro" id="IPR016102">
    <property type="entry name" value="Succinyl-CoA_synth-like"/>
</dbReference>
<evidence type="ECO:0000313" key="4">
    <source>
        <dbReference type="Proteomes" id="UP001385892"/>
    </source>
</evidence>
<dbReference type="SMART" id="SM00881">
    <property type="entry name" value="CoA_binding"/>
    <property type="match status" value="1"/>
</dbReference>
<evidence type="ECO:0000259" key="2">
    <source>
        <dbReference type="PROSITE" id="PS50975"/>
    </source>
</evidence>
<keyword evidence="3" id="KW-0436">Ligase</keyword>
<dbReference type="InterPro" id="IPR011761">
    <property type="entry name" value="ATP-grasp"/>
</dbReference>
<dbReference type="PANTHER" id="PTHR42793">
    <property type="entry name" value="COA BINDING DOMAIN CONTAINING PROTEIN"/>
    <property type="match status" value="1"/>
</dbReference>
<sequence>MKPFTDLTRLTTPRSIVIVGASERQNSQGRRLTENLMLHSAFTGDIYLVNPGASEILGQPCYPSVAAIPASGLDVALVMVNASLVLPTLEQCAAKDIAYAIVMTSGFAETGDEGAALERQITALCARTGLRVYGPNCPGLVNVNRRLGMTFSPAFKDDLNAGTIGLATQGGGLGRNVLQALAHGNGVGVWYSGGNECDLGLPDFIGHMATDPEVRVIAVLMEGIKDGARLRQALALARENGKPVVILKVGRSEQGVLAAQSHTASIAGSAQINSAVFRQQGCVEVEDLDQLASVAHLLAASRPAADAGLAIFTFSGGTAAMAADIAGAAGLPLAQFSPLTTEALRKLLPSFANIANPLDTTADILRDPDVLTRCLGVVCDDDRVGAVMFPIPMDYGEITATMAQAVCSAARTHNKPVVPVWMSRRMGSGFELMEQAGLMPFFSLTDAVSALRHLFKGETALPVVRSHTHEEPSRSGPVAISESEAKALLREAGIVVPQGALARSEEEAVGIATSIGLPVVMKVASAQIAHKTEAGGVRLNLDSEASVSTAYRDICLSVAAARPDAEIDGVLVEKMFPADGREILVGVHRDAAFGLVLTVGLGGIFVEVLRDLAHRSIPITPRDASAMLRELRGYALLEGVRGQPPADIAALESLLMTVSEFARQQGERLHELDLNPVWVGPVGQGAIPLDALLVLDSTTSIS</sequence>
<dbReference type="GO" id="GO:0016874">
    <property type="term" value="F:ligase activity"/>
    <property type="evidence" value="ECO:0007669"/>
    <property type="project" value="UniProtKB-KW"/>
</dbReference>
<dbReference type="PANTHER" id="PTHR42793:SF4">
    <property type="entry name" value="BLL6376 PROTEIN"/>
    <property type="match status" value="1"/>
</dbReference>
<accession>A0ABU8WTW0</accession>
<dbReference type="SUPFAM" id="SSF56059">
    <property type="entry name" value="Glutathione synthetase ATP-binding domain-like"/>
    <property type="match status" value="1"/>
</dbReference>
<keyword evidence="4" id="KW-1185">Reference proteome</keyword>
<dbReference type="Pfam" id="PF13380">
    <property type="entry name" value="CoA_binding_2"/>
    <property type="match status" value="1"/>
</dbReference>